<dbReference type="AlphaFoldDB" id="A0A132PLF8"/>
<organism evidence="6 7">
    <name type="scientific">Mycolicibacterium wolinskyi</name>
    <dbReference type="NCBI Taxonomy" id="59750"/>
    <lineage>
        <taxon>Bacteria</taxon>
        <taxon>Bacillati</taxon>
        <taxon>Actinomycetota</taxon>
        <taxon>Actinomycetes</taxon>
        <taxon>Mycobacteriales</taxon>
        <taxon>Mycobacteriaceae</taxon>
        <taxon>Mycolicibacterium</taxon>
    </lineage>
</organism>
<evidence type="ECO:0000256" key="1">
    <source>
        <dbReference type="ARBA" id="ARBA00004496"/>
    </source>
</evidence>
<dbReference type="PIRSF" id="PIRSF036402">
    <property type="entry name" value="Ureas_acces_UreE"/>
    <property type="match status" value="1"/>
</dbReference>
<keyword evidence="3" id="KW-0533">Nickel</keyword>
<keyword evidence="7" id="KW-1185">Reference proteome</keyword>
<comment type="subcellular location">
    <subcellularLocation>
        <location evidence="1">Cytoplasm</location>
    </subcellularLocation>
</comment>
<keyword evidence="4" id="KW-0143">Chaperone</keyword>
<evidence type="ECO:0000313" key="7">
    <source>
        <dbReference type="Proteomes" id="UP000070612"/>
    </source>
</evidence>
<comment type="caution">
    <text evidence="6">The sequence shown here is derived from an EMBL/GenBank/DDBJ whole genome shotgun (WGS) entry which is preliminary data.</text>
</comment>
<evidence type="ECO:0000313" key="6">
    <source>
        <dbReference type="EMBL" id="KWX23185.1"/>
    </source>
</evidence>
<dbReference type="SUPFAM" id="SSF69287">
    <property type="entry name" value="Urease metallochaperone UreE, N-terminal domain"/>
    <property type="match status" value="1"/>
</dbReference>
<dbReference type="Pfam" id="PF05194">
    <property type="entry name" value="UreE_C"/>
    <property type="match status" value="1"/>
</dbReference>
<accession>A0A132PLF8</accession>
<dbReference type="STRING" id="59750.AWC31_15880"/>
<keyword evidence="2" id="KW-0963">Cytoplasm</keyword>
<evidence type="ECO:0000256" key="3">
    <source>
        <dbReference type="ARBA" id="ARBA00022596"/>
    </source>
</evidence>
<dbReference type="GO" id="GO:0019627">
    <property type="term" value="P:urea metabolic process"/>
    <property type="evidence" value="ECO:0007669"/>
    <property type="project" value="InterPro"/>
</dbReference>
<reference evidence="6 7" key="1">
    <citation type="submission" date="2015-07" db="EMBL/GenBank/DDBJ databases">
        <title>A draft genome sequence of Mycobacterium wolinskyi.</title>
        <authorList>
            <person name="de Man T.J."/>
            <person name="Perry K.A."/>
            <person name="Coulliette A.D."/>
            <person name="Jensen B."/>
            <person name="Toney N.C."/>
            <person name="Limbago B.M."/>
            <person name="Noble-Wang J."/>
        </authorList>
    </citation>
    <scope>NUCLEOTIDE SEQUENCE [LARGE SCALE GENOMIC DNA]</scope>
    <source>
        <strain evidence="6 7">CDC_01</strain>
    </source>
</reference>
<name>A0A132PLF8_9MYCO</name>
<gene>
    <name evidence="6" type="ORF">AFM11_15260</name>
</gene>
<evidence type="ECO:0000259" key="5">
    <source>
        <dbReference type="SMART" id="SM00988"/>
    </source>
</evidence>
<dbReference type="InterPro" id="IPR007864">
    <property type="entry name" value="UreE_C_dom"/>
</dbReference>
<dbReference type="GO" id="GO:0016151">
    <property type="term" value="F:nickel cation binding"/>
    <property type="evidence" value="ECO:0007669"/>
    <property type="project" value="InterPro"/>
</dbReference>
<evidence type="ECO:0000256" key="2">
    <source>
        <dbReference type="ARBA" id="ARBA00022490"/>
    </source>
</evidence>
<dbReference type="Pfam" id="PF02814">
    <property type="entry name" value="UreE_N"/>
    <property type="match status" value="1"/>
</dbReference>
<evidence type="ECO:0000256" key="4">
    <source>
        <dbReference type="ARBA" id="ARBA00023186"/>
    </source>
</evidence>
<proteinExistence type="predicted"/>
<dbReference type="InterPro" id="IPR004029">
    <property type="entry name" value="UreE_N"/>
</dbReference>
<dbReference type="InterPro" id="IPR012406">
    <property type="entry name" value="UreE"/>
</dbReference>
<dbReference type="GO" id="GO:0005737">
    <property type="term" value="C:cytoplasm"/>
    <property type="evidence" value="ECO:0007669"/>
    <property type="project" value="UniProtKB-SubCell"/>
</dbReference>
<dbReference type="SMART" id="SM00988">
    <property type="entry name" value="UreE_N"/>
    <property type="match status" value="1"/>
</dbReference>
<sequence length="165" mass="17837">MTTVETILGDVTDPALAGRRICPVDIGWGDARKHRQVVTAADGRDVEIRLARGSFLYDGAVLWDDGEEIGVVRRPAEDAIVLDFADNAGVDGVRGALLLGYWLGNQHAPLEVSDKQLRTPLFTGAQTALQTLQRLRLAGEVRAVELAAGGWTATSADHHHHHHHG</sequence>
<dbReference type="RefSeq" id="WP_067850165.1">
    <property type="nucleotide sequence ID" value="NZ_LGTW01000009.1"/>
</dbReference>
<feature type="domain" description="UreE urease accessory N-terminal" evidence="5">
    <location>
        <begin position="7"/>
        <end position="69"/>
    </location>
</feature>
<protein>
    <submittedName>
        <fullName evidence="6">Urease accessory protein UreE</fullName>
    </submittedName>
</protein>
<dbReference type="Proteomes" id="UP000070612">
    <property type="component" value="Unassembled WGS sequence"/>
</dbReference>
<dbReference type="PATRIC" id="fig|59750.3.peg.7165"/>
<dbReference type="Gene3D" id="2.60.260.20">
    <property type="entry name" value="Urease metallochaperone UreE, N-terminal domain"/>
    <property type="match status" value="1"/>
</dbReference>
<dbReference type="InterPro" id="IPR036118">
    <property type="entry name" value="UreE_N_sf"/>
</dbReference>
<dbReference type="GO" id="GO:0006457">
    <property type="term" value="P:protein folding"/>
    <property type="evidence" value="ECO:0007669"/>
    <property type="project" value="InterPro"/>
</dbReference>
<dbReference type="GO" id="GO:0065003">
    <property type="term" value="P:protein-containing complex assembly"/>
    <property type="evidence" value="ECO:0007669"/>
    <property type="project" value="InterPro"/>
</dbReference>
<dbReference type="EMBL" id="LGTW01000009">
    <property type="protein sequence ID" value="KWX23185.1"/>
    <property type="molecule type" value="Genomic_DNA"/>
</dbReference>